<name>A0A1V0SD87_9VIRU</name>
<accession>A0A1V0SD87</accession>
<evidence type="ECO:0000313" key="2">
    <source>
        <dbReference type="EMBL" id="ARF09594.1"/>
    </source>
</evidence>
<organism evidence="2">
    <name type="scientific">Indivirus ILV1</name>
    <dbReference type="NCBI Taxonomy" id="1977633"/>
    <lineage>
        <taxon>Viruses</taxon>
        <taxon>Varidnaviria</taxon>
        <taxon>Bamfordvirae</taxon>
        <taxon>Nucleocytoviricota</taxon>
        <taxon>Megaviricetes</taxon>
        <taxon>Imitervirales</taxon>
        <taxon>Mimiviridae</taxon>
        <taxon>Klosneuvirinae</taxon>
        <taxon>Indivirus</taxon>
    </lineage>
</organism>
<gene>
    <name evidence="2" type="ORF">Indivirus_1_217</name>
</gene>
<protein>
    <submittedName>
        <fullName evidence="2">Uncharacterized protein</fullName>
    </submittedName>
</protein>
<feature type="compositionally biased region" description="Basic and acidic residues" evidence="1">
    <location>
        <begin position="22"/>
        <end position="38"/>
    </location>
</feature>
<sequence>MDCDQTPLRNFETPSAPRKARVQIERPPEDAEVRRVLFDDESSDESVDDYPKRPRSPVFIIGDARPVRQRIWIPNDNSVTNAIRK</sequence>
<feature type="compositionally biased region" description="Acidic residues" evidence="1">
    <location>
        <begin position="39"/>
        <end position="48"/>
    </location>
</feature>
<feature type="region of interest" description="Disordered" evidence="1">
    <location>
        <begin position="1"/>
        <end position="54"/>
    </location>
</feature>
<reference evidence="2" key="1">
    <citation type="journal article" date="2017" name="Science">
        <title>Giant viruses with an expanded complement of translation system components.</title>
        <authorList>
            <person name="Schulz F."/>
            <person name="Yutin N."/>
            <person name="Ivanova N.N."/>
            <person name="Ortega D.R."/>
            <person name="Lee T.K."/>
            <person name="Vierheilig J."/>
            <person name="Daims H."/>
            <person name="Horn M."/>
            <person name="Wagner M."/>
            <person name="Jensen G.J."/>
            <person name="Kyrpides N.C."/>
            <person name="Koonin E.V."/>
            <person name="Woyke T."/>
        </authorList>
    </citation>
    <scope>NUCLEOTIDE SEQUENCE</scope>
    <source>
        <strain evidence="2">ILV1</strain>
    </source>
</reference>
<dbReference type="EMBL" id="KY684085">
    <property type="protein sequence ID" value="ARF09594.1"/>
    <property type="molecule type" value="Genomic_DNA"/>
</dbReference>
<proteinExistence type="predicted"/>
<evidence type="ECO:0000256" key="1">
    <source>
        <dbReference type="SAM" id="MobiDB-lite"/>
    </source>
</evidence>